<proteinExistence type="predicted"/>
<keyword evidence="3" id="KW-0732">Signal</keyword>
<dbReference type="PANTHER" id="PTHR15583">
    <property type="entry name" value="INTERLEUKIN-17 RECEPTOR"/>
    <property type="match status" value="1"/>
</dbReference>
<dbReference type="AlphaFoldDB" id="A0A1B6F5N7"/>
<evidence type="ECO:0000256" key="1">
    <source>
        <dbReference type="ARBA" id="ARBA00004479"/>
    </source>
</evidence>
<dbReference type="GO" id="GO:0030368">
    <property type="term" value="F:interleukin-17 receptor activity"/>
    <property type="evidence" value="ECO:0007669"/>
    <property type="project" value="InterPro"/>
</dbReference>
<keyword evidence="4 9" id="KW-1133">Transmembrane helix</keyword>
<dbReference type="InterPro" id="IPR039465">
    <property type="entry name" value="IL-17_rcpt-like"/>
</dbReference>
<dbReference type="Pfam" id="PF08357">
    <property type="entry name" value="SEFIR"/>
    <property type="match status" value="1"/>
</dbReference>
<evidence type="ECO:0000256" key="4">
    <source>
        <dbReference type="ARBA" id="ARBA00022989"/>
    </source>
</evidence>
<evidence type="ECO:0000256" key="7">
    <source>
        <dbReference type="ARBA" id="ARBA00023180"/>
    </source>
</evidence>
<keyword evidence="6" id="KW-0675">Receptor</keyword>
<accession>A0A1B6F5N7</accession>
<evidence type="ECO:0000313" key="11">
    <source>
        <dbReference type="EMBL" id="JAS45518.1"/>
    </source>
</evidence>
<evidence type="ECO:0000256" key="6">
    <source>
        <dbReference type="ARBA" id="ARBA00023170"/>
    </source>
</evidence>
<evidence type="ECO:0000259" key="10">
    <source>
        <dbReference type="Pfam" id="PF08357"/>
    </source>
</evidence>
<sequence>MFTARKLDVFVYLSLYILFKIGNFCECFNIDTRYLNRPGSNLCYQQQDVNCSNQVTSEHHRDATCLMKYINATSSACDESEFTGEKTFTDDYGKVILTPYAWFSGGFIFPAFNITFRNISWQRLRFRFSKVGETTARICREFLVSGDIESSSVISFDCLWGNGATAEELYKFQYVLTTKDNHQLLYTHLLQVPKDSDVESNIRPQDYRLFTLFEQTALPQVRMKLLVPPSRFNISRVNATLLYQQDLGGPVSKMEEWTIDMSDKQPGDFISTGMFDTKYITGYYYFNSSFQSSYCLAECRESSTPQLCIPGSRRDVQVMTIIMLIASFAFALLALLILRNTYYKKIIDGPEKSPIVLFIYESSYPSHIENIYKFREFLQDNCYIEPRLDLLDISKTESMNPWQWYYKTFEEANYVLVFASPNDKSKKGIHEDNVYHNLHTYALKLLIVYLLHKNKLKFSVASVKLPGCSWESLPPEAQIVEKRFSLPEQLTHMFKFLNVPPVKNGSSLLVSALQQPRSPPQFIVSRPITPLKFPYNSEDFDLDSEEIEDGEVRNSIVIKGFPLKLDGQSTSEDEEEGDDQELPIVGLQL</sequence>
<evidence type="ECO:0000256" key="9">
    <source>
        <dbReference type="SAM" id="Phobius"/>
    </source>
</evidence>
<evidence type="ECO:0000256" key="5">
    <source>
        <dbReference type="ARBA" id="ARBA00023136"/>
    </source>
</evidence>
<dbReference type="Gene3D" id="3.40.50.11530">
    <property type="match status" value="1"/>
</dbReference>
<reference evidence="11" key="1">
    <citation type="submission" date="2015-11" db="EMBL/GenBank/DDBJ databases">
        <title>De novo transcriptome assembly of four potential Pierce s Disease insect vectors from Arizona vineyards.</title>
        <authorList>
            <person name="Tassone E.E."/>
        </authorList>
    </citation>
    <scope>NUCLEOTIDE SEQUENCE</scope>
</reference>
<feature type="transmembrane region" description="Helical" evidence="9">
    <location>
        <begin position="318"/>
        <end position="338"/>
    </location>
</feature>
<organism evidence="11">
    <name type="scientific">Cuerna arida</name>
    <dbReference type="NCBI Taxonomy" id="1464854"/>
    <lineage>
        <taxon>Eukaryota</taxon>
        <taxon>Metazoa</taxon>
        <taxon>Ecdysozoa</taxon>
        <taxon>Arthropoda</taxon>
        <taxon>Hexapoda</taxon>
        <taxon>Insecta</taxon>
        <taxon>Pterygota</taxon>
        <taxon>Neoptera</taxon>
        <taxon>Paraneoptera</taxon>
        <taxon>Hemiptera</taxon>
        <taxon>Auchenorrhyncha</taxon>
        <taxon>Membracoidea</taxon>
        <taxon>Cicadellidae</taxon>
        <taxon>Cicadellinae</taxon>
        <taxon>Proconiini</taxon>
        <taxon>Cuerna</taxon>
    </lineage>
</organism>
<keyword evidence="7" id="KW-0325">Glycoprotein</keyword>
<dbReference type="InterPro" id="IPR013568">
    <property type="entry name" value="SEFIR_dom"/>
</dbReference>
<feature type="domain" description="SEFIR" evidence="10">
    <location>
        <begin position="356"/>
        <end position="497"/>
    </location>
</feature>
<comment type="subcellular location">
    <subcellularLocation>
        <location evidence="1">Membrane</location>
        <topology evidence="1">Single-pass type I membrane protein</topology>
    </subcellularLocation>
</comment>
<keyword evidence="2 9" id="KW-0812">Transmembrane</keyword>
<protein>
    <recommendedName>
        <fullName evidence="10">SEFIR domain-containing protein</fullName>
    </recommendedName>
</protein>
<dbReference type="GO" id="GO:0016020">
    <property type="term" value="C:membrane"/>
    <property type="evidence" value="ECO:0007669"/>
    <property type="project" value="UniProtKB-SubCell"/>
</dbReference>
<gene>
    <name evidence="11" type="ORF">g.25476</name>
</gene>
<keyword evidence="5 9" id="KW-0472">Membrane</keyword>
<feature type="region of interest" description="Disordered" evidence="8">
    <location>
        <begin position="566"/>
        <end position="589"/>
    </location>
</feature>
<dbReference type="PANTHER" id="PTHR15583:SF7">
    <property type="entry name" value="INTERLEUKIN CYTOKINE RECEPTOR-RELATED PROTEIN 2"/>
    <property type="match status" value="1"/>
</dbReference>
<evidence type="ECO:0000256" key="3">
    <source>
        <dbReference type="ARBA" id="ARBA00022729"/>
    </source>
</evidence>
<dbReference type="EMBL" id="GECZ01024251">
    <property type="protein sequence ID" value="JAS45518.1"/>
    <property type="molecule type" value="Transcribed_RNA"/>
</dbReference>
<evidence type="ECO:0000256" key="2">
    <source>
        <dbReference type="ARBA" id="ARBA00022692"/>
    </source>
</evidence>
<name>A0A1B6F5N7_9HEMI</name>
<evidence type="ECO:0000256" key="8">
    <source>
        <dbReference type="SAM" id="MobiDB-lite"/>
    </source>
</evidence>
<feature type="compositionally biased region" description="Acidic residues" evidence="8">
    <location>
        <begin position="571"/>
        <end position="581"/>
    </location>
</feature>